<evidence type="ECO:0000313" key="5">
    <source>
        <dbReference type="EMBL" id="GLI01301.1"/>
    </source>
</evidence>
<dbReference type="InterPro" id="IPR036388">
    <property type="entry name" value="WH-like_DNA-bd_sf"/>
</dbReference>
<evidence type="ECO:0000313" key="6">
    <source>
        <dbReference type="Proteomes" id="UP001144280"/>
    </source>
</evidence>
<organism evidence="5 6">
    <name type="scientific">Phytohabitans aurantiacus</name>
    <dbReference type="NCBI Taxonomy" id="3016789"/>
    <lineage>
        <taxon>Bacteria</taxon>
        <taxon>Bacillati</taxon>
        <taxon>Actinomycetota</taxon>
        <taxon>Actinomycetes</taxon>
        <taxon>Micromonosporales</taxon>
        <taxon>Micromonosporaceae</taxon>
    </lineage>
</organism>
<name>A0ABQ5R426_9ACTN</name>
<dbReference type="RefSeq" id="WP_309299553.1">
    <property type="nucleotide sequence ID" value="NZ_BSDI01000042.1"/>
</dbReference>
<comment type="caution">
    <text evidence="5">The sequence shown here is derived from an EMBL/GenBank/DDBJ whole genome shotgun (WGS) entry which is preliminary data.</text>
</comment>
<feature type="domain" description="HTH hxlR-type" evidence="4">
    <location>
        <begin position="1"/>
        <end position="81"/>
    </location>
</feature>
<dbReference type="Proteomes" id="UP001144280">
    <property type="component" value="Unassembled WGS sequence"/>
</dbReference>
<dbReference type="PANTHER" id="PTHR33204:SF39">
    <property type="entry name" value="TRANSCRIPTIONAL REGULATORY PROTEIN"/>
    <property type="match status" value="1"/>
</dbReference>
<keyword evidence="3" id="KW-0804">Transcription</keyword>
<sequence length="100" mass="11225">MGLLGTGPKRYSELHRAIDGISQRMLTLTLRSLERDGLVERTVTPTSPPRVDYSLTPIGQTLSTQVSTLIQWAEDHREYIATSRLHYDLTDRPTTAPSES</sequence>
<dbReference type="InterPro" id="IPR002577">
    <property type="entry name" value="HTH_HxlR"/>
</dbReference>
<protein>
    <recommendedName>
        <fullName evidence="4">HTH hxlR-type domain-containing protein</fullName>
    </recommendedName>
</protein>
<dbReference type="InterPro" id="IPR036390">
    <property type="entry name" value="WH_DNA-bd_sf"/>
</dbReference>
<dbReference type="Gene3D" id="1.10.10.10">
    <property type="entry name" value="Winged helix-like DNA-binding domain superfamily/Winged helix DNA-binding domain"/>
    <property type="match status" value="1"/>
</dbReference>
<dbReference type="EMBL" id="BSDI01000042">
    <property type="protein sequence ID" value="GLI01301.1"/>
    <property type="molecule type" value="Genomic_DNA"/>
</dbReference>
<dbReference type="SUPFAM" id="SSF46785">
    <property type="entry name" value="Winged helix' DNA-binding domain"/>
    <property type="match status" value="1"/>
</dbReference>
<proteinExistence type="predicted"/>
<dbReference type="PROSITE" id="PS51118">
    <property type="entry name" value="HTH_HXLR"/>
    <property type="match status" value="1"/>
</dbReference>
<evidence type="ECO:0000256" key="1">
    <source>
        <dbReference type="ARBA" id="ARBA00023015"/>
    </source>
</evidence>
<evidence type="ECO:0000259" key="4">
    <source>
        <dbReference type="PROSITE" id="PS51118"/>
    </source>
</evidence>
<evidence type="ECO:0000256" key="3">
    <source>
        <dbReference type="ARBA" id="ARBA00023163"/>
    </source>
</evidence>
<keyword evidence="2" id="KW-0238">DNA-binding</keyword>
<dbReference type="PANTHER" id="PTHR33204">
    <property type="entry name" value="TRANSCRIPTIONAL REGULATOR, MARR FAMILY"/>
    <property type="match status" value="1"/>
</dbReference>
<keyword evidence="1" id="KW-0805">Transcription regulation</keyword>
<evidence type="ECO:0000256" key="2">
    <source>
        <dbReference type="ARBA" id="ARBA00023125"/>
    </source>
</evidence>
<accession>A0ABQ5R426</accession>
<dbReference type="Pfam" id="PF01638">
    <property type="entry name" value="HxlR"/>
    <property type="match status" value="1"/>
</dbReference>
<reference evidence="5" key="1">
    <citation type="submission" date="2022-12" db="EMBL/GenBank/DDBJ databases">
        <title>New Phytohabitans aurantiacus sp. RD004123 nov., an actinomycete isolated from soil.</title>
        <authorList>
            <person name="Triningsih D.W."/>
            <person name="Harunari E."/>
            <person name="Igarashi Y."/>
        </authorList>
    </citation>
    <scope>NUCLEOTIDE SEQUENCE</scope>
    <source>
        <strain evidence="5">RD004123</strain>
    </source>
</reference>
<gene>
    <name evidence="5" type="ORF">Pa4123_65770</name>
</gene>
<keyword evidence="6" id="KW-1185">Reference proteome</keyword>